<gene>
    <name evidence="1" type="ORF">J3495_01270</name>
</gene>
<dbReference type="AlphaFoldDB" id="A0A941AV48"/>
<protein>
    <submittedName>
        <fullName evidence="1">Uncharacterized protein</fullName>
    </submittedName>
</protein>
<comment type="caution">
    <text evidence="1">The sequence shown here is derived from an EMBL/GenBank/DDBJ whole genome shotgun (WGS) entry which is preliminary data.</text>
</comment>
<dbReference type="Proteomes" id="UP000675047">
    <property type="component" value="Unassembled WGS sequence"/>
</dbReference>
<dbReference type="RefSeq" id="WP_210664747.1">
    <property type="nucleotide sequence ID" value="NZ_JAGFBV010000001.1"/>
</dbReference>
<keyword evidence="2" id="KW-1185">Reference proteome</keyword>
<name>A0A941AV48_9FLAO</name>
<dbReference type="EMBL" id="JAGFBV010000001">
    <property type="protein sequence ID" value="MBP4136704.1"/>
    <property type="molecule type" value="Genomic_DNA"/>
</dbReference>
<evidence type="ECO:0000313" key="1">
    <source>
        <dbReference type="EMBL" id="MBP4136704.1"/>
    </source>
</evidence>
<organism evidence="1 2">
    <name type="scientific">Flavobacterium geliluteum</name>
    <dbReference type="NCBI Taxonomy" id="2816120"/>
    <lineage>
        <taxon>Bacteria</taxon>
        <taxon>Pseudomonadati</taxon>
        <taxon>Bacteroidota</taxon>
        <taxon>Flavobacteriia</taxon>
        <taxon>Flavobacteriales</taxon>
        <taxon>Flavobacteriaceae</taxon>
        <taxon>Flavobacterium</taxon>
    </lineage>
</organism>
<accession>A0A941AV48</accession>
<evidence type="ECO:0000313" key="2">
    <source>
        <dbReference type="Proteomes" id="UP000675047"/>
    </source>
</evidence>
<proteinExistence type="predicted"/>
<reference evidence="1 2" key="1">
    <citation type="submission" date="2021-03" db="EMBL/GenBank/DDBJ databases">
        <title>Flavobacterium Flabelliformis Sp. Nov. And Flavobacterium Geliluteum Sp. Nov., Two Novel Multidrug Resistant Psychrophilic Species Isolated From Antarctica.</title>
        <authorList>
            <person name="Kralova S."/>
            <person name="Busse H.J."/>
            <person name="Bezdicek M."/>
            <person name="Nykrynova M."/>
            <person name="Kroupova E."/>
            <person name="Krsek D."/>
            <person name="Sedlacek I."/>
        </authorList>
    </citation>
    <scope>NUCLEOTIDE SEQUENCE [LARGE SCALE GENOMIC DNA]</scope>
    <source>
        <strain evidence="1 2">P7388</strain>
    </source>
</reference>
<sequence>MLNDHFFEYASQKITEGQSFYASHIKLMVQSLNKELYELLDPTNDAIFLNPMLFAFLNDDTGKITLEQILYGAVPPEKRMQRVTVVSNSKGQIYLPLYGCITLPVLKEQHYTLITHNKDLRIEVFDGTTLIPHLFRTNPVLHESRVELQCVSNYFTEHYLPENYASQPSFCSKPKKVEELHQAVAILQQQYPRYYSLFCQTTKWLLPFTNSKSNSFASLGMHGVGFINTYKSTGVVGYLEDIVHQCGHVLFSALTYDTGAYFTIPPVTAIKDFTNDPNDDRTFYVLLHGVFTEALMCEAFDICLQNHVFDAQKEHELKGRYAYILLRFVLDIQILLNHNYFTPEGQTLFDAIYNHMVEQYKKHSSLLQTYDLTNQPYNFDLTKFNAKNKMPKTEHSSF</sequence>